<gene>
    <name evidence="4" type="ORF">ACH5RR_001163</name>
</gene>
<dbReference type="GO" id="GO:0003723">
    <property type="term" value="F:RNA binding"/>
    <property type="evidence" value="ECO:0007669"/>
    <property type="project" value="UniProtKB-UniRule"/>
</dbReference>
<comment type="caution">
    <text evidence="4">The sequence shown here is derived from an EMBL/GenBank/DDBJ whole genome shotgun (WGS) entry which is preliminary data.</text>
</comment>
<protein>
    <recommendedName>
        <fullName evidence="3">K Homology domain-containing protein</fullName>
    </recommendedName>
</protein>
<dbReference type="PANTHER" id="PTHR10288">
    <property type="entry name" value="KH DOMAIN CONTAINING RNA BINDING PROTEIN"/>
    <property type="match status" value="1"/>
</dbReference>
<organism evidence="4 5">
    <name type="scientific">Cinchona calisaya</name>
    <dbReference type="NCBI Taxonomy" id="153742"/>
    <lineage>
        <taxon>Eukaryota</taxon>
        <taxon>Viridiplantae</taxon>
        <taxon>Streptophyta</taxon>
        <taxon>Embryophyta</taxon>
        <taxon>Tracheophyta</taxon>
        <taxon>Spermatophyta</taxon>
        <taxon>Magnoliopsida</taxon>
        <taxon>eudicotyledons</taxon>
        <taxon>Gunneridae</taxon>
        <taxon>Pentapetalae</taxon>
        <taxon>asterids</taxon>
        <taxon>lamiids</taxon>
        <taxon>Gentianales</taxon>
        <taxon>Rubiaceae</taxon>
        <taxon>Cinchonoideae</taxon>
        <taxon>Cinchoneae</taxon>
        <taxon>Cinchona</taxon>
    </lineage>
</organism>
<dbReference type="PROSITE" id="PS50084">
    <property type="entry name" value="KH_TYPE_1"/>
    <property type="match status" value="2"/>
</dbReference>
<evidence type="ECO:0000259" key="3">
    <source>
        <dbReference type="SMART" id="SM00322"/>
    </source>
</evidence>
<dbReference type="EMBL" id="JBJUIK010000001">
    <property type="protein sequence ID" value="KAL3537797.1"/>
    <property type="molecule type" value="Genomic_DNA"/>
</dbReference>
<keyword evidence="5" id="KW-1185">Reference proteome</keyword>
<dbReference type="Proteomes" id="UP001630127">
    <property type="component" value="Unassembled WGS sequence"/>
</dbReference>
<dbReference type="InterPro" id="IPR004088">
    <property type="entry name" value="KH_dom_type_1"/>
</dbReference>
<dbReference type="SUPFAM" id="SSF54791">
    <property type="entry name" value="Eukaryotic type KH-domain (KH-domain type I)"/>
    <property type="match status" value="2"/>
</dbReference>
<keyword evidence="2" id="KW-0694">RNA-binding</keyword>
<keyword evidence="1" id="KW-0677">Repeat</keyword>
<proteinExistence type="predicted"/>
<dbReference type="InterPro" id="IPR004087">
    <property type="entry name" value="KH_dom"/>
</dbReference>
<dbReference type="SMART" id="SM00322">
    <property type="entry name" value="KH"/>
    <property type="match status" value="2"/>
</dbReference>
<evidence type="ECO:0000313" key="5">
    <source>
        <dbReference type="Proteomes" id="UP001630127"/>
    </source>
</evidence>
<accession>A0ABD3B2M0</accession>
<dbReference type="InterPro" id="IPR036612">
    <property type="entry name" value="KH_dom_type_1_sf"/>
</dbReference>
<evidence type="ECO:0000256" key="1">
    <source>
        <dbReference type="ARBA" id="ARBA00022737"/>
    </source>
</evidence>
<dbReference type="AlphaFoldDB" id="A0ABD3B2M0"/>
<feature type="domain" description="K Homology" evidence="3">
    <location>
        <begin position="249"/>
        <end position="317"/>
    </location>
</feature>
<dbReference type="Gene3D" id="3.30.1370.10">
    <property type="entry name" value="K Homology domain, type 1"/>
    <property type="match status" value="2"/>
</dbReference>
<name>A0ABD3B2M0_9GENT</name>
<dbReference type="Pfam" id="PF00013">
    <property type="entry name" value="KH_1"/>
    <property type="match status" value="2"/>
</dbReference>
<feature type="domain" description="K Homology" evidence="3">
    <location>
        <begin position="42"/>
        <end position="147"/>
    </location>
</feature>
<reference evidence="4 5" key="1">
    <citation type="submission" date="2024-11" db="EMBL/GenBank/DDBJ databases">
        <title>A near-complete genome assembly of Cinchona calisaya.</title>
        <authorList>
            <person name="Lian D.C."/>
            <person name="Zhao X.W."/>
            <person name="Wei L."/>
        </authorList>
    </citation>
    <scope>NUCLEOTIDE SEQUENCE [LARGE SCALE GENOMIC DNA]</scope>
    <source>
        <tissue evidence="4">Nenye</tissue>
    </source>
</reference>
<sequence>MISAKEEPDSSLPPAIDGLLKVRECVLDGLDSDSSQAPLVGGKVSTRLPIPAAQAGNVIGKKGTTVKSIREASNCIVRVLGPGTPHSLWKAQVPSLLVDGTSKQLRHGLTLKDKLPIFAIQDDRIVEVVGEPAAVHKAVELVACHLRKFLVDRSIIPICKSQLLKWNMHPSCHPGASHLILFLPSVTGAPGYGINSQFAPPHWQHDKYYSPVEMPPSLEKQPHQGISANIREVPFAFQSSSNNQPAQSLKITQQMQVPLSNADTVIGNAGASISYIRRVSGATVTIQESLPGEMTVEISGTVSQIQTAQQLIQYFMAEAAATQTQTATLDGQSYDVYAAQSTDYASASSNSGPDGY</sequence>
<dbReference type="CDD" id="cd22460">
    <property type="entry name" value="KH-I_PEPPER_rpt2_like"/>
    <property type="match status" value="1"/>
</dbReference>
<evidence type="ECO:0000256" key="2">
    <source>
        <dbReference type="PROSITE-ProRule" id="PRU00117"/>
    </source>
</evidence>
<evidence type="ECO:0000313" key="4">
    <source>
        <dbReference type="EMBL" id="KAL3537797.1"/>
    </source>
</evidence>